<keyword evidence="1" id="KW-0472">Membrane</keyword>
<protein>
    <submittedName>
        <fullName evidence="2">Uncharacterized protein</fullName>
    </submittedName>
</protein>
<feature type="transmembrane region" description="Helical" evidence="1">
    <location>
        <begin position="135"/>
        <end position="156"/>
    </location>
</feature>
<reference evidence="2" key="1">
    <citation type="submission" date="2021-03" db="EMBL/GenBank/DDBJ databases">
        <authorList>
            <person name="Tran Van P."/>
        </authorList>
    </citation>
    <scope>NUCLEOTIDE SEQUENCE</scope>
</reference>
<proteinExistence type="predicted"/>
<dbReference type="InterPro" id="IPR036259">
    <property type="entry name" value="MFS_trans_sf"/>
</dbReference>
<gene>
    <name evidence="2" type="ORF">TPAB3V08_LOCUS13048</name>
</gene>
<keyword evidence="1" id="KW-0812">Transmembrane</keyword>
<comment type="caution">
    <text evidence="2">The sequence shown here is derived from an EMBL/GenBank/DDBJ whole genome shotgun (WGS) entry which is preliminary data.</text>
</comment>
<keyword evidence="3" id="KW-1185">Reference proteome</keyword>
<evidence type="ECO:0000313" key="3">
    <source>
        <dbReference type="Proteomes" id="UP001153148"/>
    </source>
</evidence>
<dbReference type="Proteomes" id="UP001153148">
    <property type="component" value="Unassembled WGS sequence"/>
</dbReference>
<feature type="non-terminal residue" evidence="2">
    <location>
        <position position="180"/>
    </location>
</feature>
<feature type="transmembrane region" description="Helical" evidence="1">
    <location>
        <begin position="99"/>
        <end position="123"/>
    </location>
</feature>
<feature type="non-terminal residue" evidence="2">
    <location>
        <position position="1"/>
    </location>
</feature>
<dbReference type="SUPFAM" id="SSF103473">
    <property type="entry name" value="MFS general substrate transporter"/>
    <property type="match status" value="1"/>
</dbReference>
<evidence type="ECO:0000313" key="2">
    <source>
        <dbReference type="EMBL" id="CAG2066105.1"/>
    </source>
</evidence>
<accession>A0ABN7PGA2</accession>
<dbReference type="EMBL" id="CAJPIN010050482">
    <property type="protein sequence ID" value="CAG2066105.1"/>
    <property type="molecule type" value="Genomic_DNA"/>
</dbReference>
<keyword evidence="1" id="KW-1133">Transmembrane helix</keyword>
<name>A0ABN7PGA2_TIMPD</name>
<organism evidence="2 3">
    <name type="scientific">Timema podura</name>
    <name type="common">Walking stick</name>
    <dbReference type="NCBI Taxonomy" id="61482"/>
    <lineage>
        <taxon>Eukaryota</taxon>
        <taxon>Metazoa</taxon>
        <taxon>Ecdysozoa</taxon>
        <taxon>Arthropoda</taxon>
        <taxon>Hexapoda</taxon>
        <taxon>Insecta</taxon>
        <taxon>Pterygota</taxon>
        <taxon>Neoptera</taxon>
        <taxon>Polyneoptera</taxon>
        <taxon>Phasmatodea</taxon>
        <taxon>Timematodea</taxon>
        <taxon>Timematoidea</taxon>
        <taxon>Timematidae</taxon>
        <taxon>Timema</taxon>
    </lineage>
</organism>
<sequence length="180" mass="19812">FNAIIQEHDPDVYSVINMSENSEVGLVAPSRSSQQNLSKASVTSLAGSLEIQNKSPSIHPSDDVFTKEEVVVTHRFSCWEKIVNFLDLKLLLDPIYSNIAVGIAFTFTADIIFFTILPIYLFYLGFSKPETAVCISIGLACDLGGRLFLTVLGLFAQVKSRTLVLFGSTATVVFRTSTYM</sequence>
<evidence type="ECO:0000256" key="1">
    <source>
        <dbReference type="SAM" id="Phobius"/>
    </source>
</evidence>